<dbReference type="Proteomes" id="UP000462362">
    <property type="component" value="Unassembled WGS sequence"/>
</dbReference>
<dbReference type="InterPro" id="IPR050315">
    <property type="entry name" value="FAD-oxidoreductase_2"/>
</dbReference>
<dbReference type="PROSITE" id="PS51318">
    <property type="entry name" value="TAT"/>
    <property type="match status" value="1"/>
</dbReference>
<dbReference type="InterPro" id="IPR006311">
    <property type="entry name" value="TAT_signal"/>
</dbReference>
<name>A0A6I3RWU5_9BURK</name>
<evidence type="ECO:0000256" key="4">
    <source>
        <dbReference type="ARBA" id="ARBA00023002"/>
    </source>
</evidence>
<organism evidence="7 8">
    <name type="scientific">Parasutterella excrementihominis</name>
    <dbReference type="NCBI Taxonomy" id="487175"/>
    <lineage>
        <taxon>Bacteria</taxon>
        <taxon>Pseudomonadati</taxon>
        <taxon>Pseudomonadota</taxon>
        <taxon>Betaproteobacteria</taxon>
        <taxon>Burkholderiales</taxon>
        <taxon>Sutterellaceae</taxon>
        <taxon>Parasutterella</taxon>
    </lineage>
</organism>
<comment type="cofactor">
    <cofactor evidence="1">
        <name>FAD</name>
        <dbReference type="ChEBI" id="CHEBI:57692"/>
    </cofactor>
</comment>
<dbReference type="InterPro" id="IPR010960">
    <property type="entry name" value="Flavocytochrome_c"/>
</dbReference>
<reference evidence="7 8" key="1">
    <citation type="journal article" date="2019" name="Nat. Med.">
        <title>A library of human gut bacterial isolates paired with longitudinal multiomics data enables mechanistic microbiome research.</title>
        <authorList>
            <person name="Poyet M."/>
            <person name="Groussin M."/>
            <person name="Gibbons S.M."/>
            <person name="Avila-Pacheco J."/>
            <person name="Jiang X."/>
            <person name="Kearney S.M."/>
            <person name="Perrotta A.R."/>
            <person name="Berdy B."/>
            <person name="Zhao S."/>
            <person name="Lieberman T.D."/>
            <person name="Swanson P.K."/>
            <person name="Smith M."/>
            <person name="Roesemann S."/>
            <person name="Alexander J.E."/>
            <person name="Rich S.A."/>
            <person name="Livny J."/>
            <person name="Vlamakis H."/>
            <person name="Clish C."/>
            <person name="Bullock K."/>
            <person name="Deik A."/>
            <person name="Scott J."/>
            <person name="Pierce K.A."/>
            <person name="Xavier R.J."/>
            <person name="Alm E.J."/>
        </authorList>
    </citation>
    <scope>NUCLEOTIDE SEQUENCE [LARGE SCALE GENOMIC DNA]</scope>
    <source>
        <strain evidence="7 8">BIOML-A2</strain>
    </source>
</reference>
<dbReference type="SUPFAM" id="SSF56425">
    <property type="entry name" value="Succinate dehydrogenase/fumarate reductase flavoprotein, catalytic domain"/>
    <property type="match status" value="1"/>
</dbReference>
<evidence type="ECO:0000259" key="6">
    <source>
        <dbReference type="Pfam" id="PF00890"/>
    </source>
</evidence>
<feature type="domain" description="FAD-dependent oxidoreductase 2 FAD-binding" evidence="6">
    <location>
        <begin position="42"/>
        <end position="483"/>
    </location>
</feature>
<keyword evidence="2 5" id="KW-0285">Flavoprotein</keyword>
<dbReference type="Gene3D" id="3.50.50.60">
    <property type="entry name" value="FAD/NAD(P)-binding domain"/>
    <property type="match status" value="1"/>
</dbReference>
<feature type="signal peptide" evidence="5">
    <location>
        <begin position="1"/>
        <end position="28"/>
    </location>
</feature>
<keyword evidence="5" id="KW-0732">Signal</keyword>
<dbReference type="SUPFAM" id="SSF51905">
    <property type="entry name" value="FAD/NAD(P)-binding domain"/>
    <property type="match status" value="1"/>
</dbReference>
<dbReference type="Gene3D" id="3.90.700.10">
    <property type="entry name" value="Succinate dehydrogenase/fumarate reductase flavoprotein, catalytic domain"/>
    <property type="match status" value="1"/>
</dbReference>
<dbReference type="NCBIfam" id="TIGR01813">
    <property type="entry name" value="flavo_cyto_c"/>
    <property type="match status" value="1"/>
</dbReference>
<dbReference type="RefSeq" id="WP_155165077.1">
    <property type="nucleotide sequence ID" value="NZ_DBGEHT010000089.1"/>
</dbReference>
<accession>A0A6I3RWU5</accession>
<comment type="similarity">
    <text evidence="5">Belongs to the FAD-dependent oxidoreductase 2 family. FRD/SDH subfamily.</text>
</comment>
<dbReference type="GO" id="GO:0010181">
    <property type="term" value="F:FMN binding"/>
    <property type="evidence" value="ECO:0007669"/>
    <property type="project" value="InterPro"/>
</dbReference>
<gene>
    <name evidence="7" type="ORF">GMD42_01105</name>
</gene>
<dbReference type="PANTHER" id="PTHR43400">
    <property type="entry name" value="FUMARATE REDUCTASE"/>
    <property type="match status" value="1"/>
</dbReference>
<sequence length="507" mass="54314">MKPLSSFSRRNFLRTLAATGLASGSAFAAPSPTAQPFNEVHDLVIVGSGFAGLSAAYAALKAGVKDILILDKMEAFGGNSCLCGGLMSVPLNPKQQKQGIKDSVDLMVADMTKAGRGFNHPDLARKFAENAVNICPMLDECGVQLMDKVIRLGGHSAPRTMVPTAASGGGIVVPIHNWLKKNGVQFRNRSQVIDLLMQDGKVTGVLVNCDYNWKDGTSKKEQRIGSRGGIVVATGGWGQDKDFIKTTMPVYSLLECTSQPGATAEMLKALLKSGCLPSMLDMYQLGPWASPDEKGAGPGSFFADYAFAEGMAVNPKTGRRFMNELADRRTRADAELNVLSESTPDKINYPIVFCGEKTTEHAEGFKAAYRDKTVFRHETLADLAKAYDIPLKALQQQVDEYNKIVAGTLKDPFAKPLDVKQTLKAPFYAMRLTPKLHYCMGGIAVNPRSEVLSTATLAPIPGLYAAGEVTGGVHGMDRLGGCSSVDCMVFGLEAGRNAAAYLKAQGN</sequence>
<dbReference type="PANTHER" id="PTHR43400:SF7">
    <property type="entry name" value="FAD-DEPENDENT OXIDOREDUCTASE 2 FAD BINDING DOMAIN-CONTAINING PROTEIN"/>
    <property type="match status" value="1"/>
</dbReference>
<proteinExistence type="inferred from homology"/>
<feature type="chain" id="PRO_5031677733" evidence="5">
    <location>
        <begin position="29"/>
        <end position="507"/>
    </location>
</feature>
<comment type="caution">
    <text evidence="7">The sequence shown here is derived from an EMBL/GenBank/DDBJ whole genome shotgun (WGS) entry which is preliminary data.</text>
</comment>
<keyword evidence="3 5" id="KW-0274">FAD</keyword>
<dbReference type="FunFam" id="3.90.700.10:FF:000007">
    <property type="entry name" value="NADH-dependent fumarate reductase"/>
    <property type="match status" value="1"/>
</dbReference>
<evidence type="ECO:0000313" key="7">
    <source>
        <dbReference type="EMBL" id="MTU42239.1"/>
    </source>
</evidence>
<dbReference type="InterPro" id="IPR036188">
    <property type="entry name" value="FAD/NAD-bd_sf"/>
</dbReference>
<evidence type="ECO:0000256" key="1">
    <source>
        <dbReference type="ARBA" id="ARBA00001974"/>
    </source>
</evidence>
<protein>
    <submittedName>
        <fullName evidence="7">Flavocytochrome c</fullName>
    </submittedName>
</protein>
<dbReference type="AlphaFoldDB" id="A0A6I3RWU5"/>
<evidence type="ECO:0000256" key="3">
    <source>
        <dbReference type="ARBA" id="ARBA00022827"/>
    </source>
</evidence>
<keyword evidence="4 5" id="KW-0560">Oxidoreductase</keyword>
<dbReference type="PRINTS" id="PR00368">
    <property type="entry name" value="FADPNR"/>
</dbReference>
<evidence type="ECO:0000256" key="2">
    <source>
        <dbReference type="ARBA" id="ARBA00022630"/>
    </source>
</evidence>
<dbReference type="Pfam" id="PF00890">
    <property type="entry name" value="FAD_binding_2"/>
    <property type="match status" value="1"/>
</dbReference>
<dbReference type="InterPro" id="IPR027477">
    <property type="entry name" value="Succ_DH/fumarate_Rdtase_cat_sf"/>
</dbReference>
<dbReference type="InterPro" id="IPR003953">
    <property type="entry name" value="FAD-dep_OxRdtase_2_FAD-bd"/>
</dbReference>
<evidence type="ECO:0000313" key="8">
    <source>
        <dbReference type="Proteomes" id="UP000462362"/>
    </source>
</evidence>
<dbReference type="GO" id="GO:0016627">
    <property type="term" value="F:oxidoreductase activity, acting on the CH-CH group of donors"/>
    <property type="evidence" value="ECO:0007669"/>
    <property type="project" value="UniProtKB-ARBA"/>
</dbReference>
<dbReference type="EMBL" id="WNCL01000002">
    <property type="protein sequence ID" value="MTU42239.1"/>
    <property type="molecule type" value="Genomic_DNA"/>
</dbReference>
<evidence type="ECO:0000256" key="5">
    <source>
        <dbReference type="RuleBase" id="RU366062"/>
    </source>
</evidence>